<dbReference type="InterPro" id="IPR019787">
    <property type="entry name" value="Znf_PHD-finger"/>
</dbReference>
<feature type="compositionally biased region" description="Polar residues" evidence="4">
    <location>
        <begin position="231"/>
        <end position="244"/>
    </location>
</feature>
<dbReference type="InterPro" id="IPR011011">
    <property type="entry name" value="Znf_FYVE_PHD"/>
</dbReference>
<feature type="region of interest" description="Disordered" evidence="4">
    <location>
        <begin position="280"/>
        <end position="477"/>
    </location>
</feature>
<sequence>MSPRRSSRARSSANPPPTSHTASSTSSTTLKNNNTLQRSVSAEDIDDQDDEKSTEPIMPRRSRRTGADESRDASQSSKPNDAFDRQRLVEEEGEEVTRCICGETDYPGPSNNLLNARGLLAADIPPYRIKDVGDFFVQCDKCLVWQHGGCVGFEREEELPDEYFCENCKPRLHKIYKEHNGRRSHFFTVGSLNKVARVDSGRTTDKVVPNDESRSSSTSSGEVRKKDSKKQNPASTTRRATMNSRGAYDEDEMLRRAIEESKGELVLSASEREILMTILKRQRTGSMSSGSKRSDSPSAIDGKNTGKSRQTLRGAAAKTHKEREAREQAREEQAAARAEAASKRHARSERRRVDDSPPPSPSVSPAKGPSNTTNKSRDNGSRPDVSGTSNSKSKAKSKPPSRMGPNGRRIGANQYTRGRDAATEDTPGPNGESHINGNSGGGSPAANGVHHNGIINGESGRSSKAKTHPARTSLNEMKRRVAAILEFVNQMQAQTESKQPSTASKDAKSRKGTGGESSGSEKGGASTPLAGGAVQDPAAAAAAAATAGAVADMVKAVRDATEDLTKTDSADSGNNSAEGENANNDNASATSAGSTLQKAKFRDDADFASMSASDMMEALKQELISWQACYGVWAR</sequence>
<evidence type="ECO:0000256" key="3">
    <source>
        <dbReference type="ARBA" id="ARBA00022833"/>
    </source>
</evidence>
<dbReference type="GO" id="GO:0061188">
    <property type="term" value="P:negative regulation of rDNA heterochromatin formation"/>
    <property type="evidence" value="ECO:0007669"/>
    <property type="project" value="TreeGrafter"/>
</dbReference>
<dbReference type="PROSITE" id="PS50330">
    <property type="entry name" value="UIM"/>
    <property type="match status" value="1"/>
</dbReference>
<feature type="compositionally biased region" description="Basic and acidic residues" evidence="4">
    <location>
        <begin position="200"/>
        <end position="214"/>
    </location>
</feature>
<dbReference type="GO" id="GO:0070210">
    <property type="term" value="C:Rpd3L-Expanded complex"/>
    <property type="evidence" value="ECO:0007669"/>
    <property type="project" value="TreeGrafter"/>
</dbReference>
<evidence type="ECO:0000256" key="2">
    <source>
        <dbReference type="ARBA" id="ARBA00022771"/>
    </source>
</evidence>
<dbReference type="GeneID" id="28741387"/>
<dbReference type="VEuPathDB" id="FungiDB:AB675_9009"/>
<feature type="compositionally biased region" description="Low complexity" evidence="4">
    <location>
        <begin position="9"/>
        <end position="36"/>
    </location>
</feature>
<dbReference type="Gene3D" id="3.30.40.10">
    <property type="entry name" value="Zinc/RING finger domain, C3HC4 (zinc finger)"/>
    <property type="match status" value="1"/>
</dbReference>
<dbReference type="SMART" id="SM00249">
    <property type="entry name" value="PHD"/>
    <property type="match status" value="1"/>
</dbReference>
<comment type="caution">
    <text evidence="6">The sequence shown here is derived from an EMBL/GenBank/DDBJ whole genome shotgun (WGS) entry which is preliminary data.</text>
</comment>
<dbReference type="Pfam" id="PF00628">
    <property type="entry name" value="PHD"/>
    <property type="match status" value="1"/>
</dbReference>
<dbReference type="OrthoDB" id="418595at2759"/>
<accession>A0A0N1HS82</accession>
<dbReference type="GO" id="GO:0008270">
    <property type="term" value="F:zinc ion binding"/>
    <property type="evidence" value="ECO:0007669"/>
    <property type="project" value="UniProtKB-KW"/>
</dbReference>
<feature type="region of interest" description="Disordered" evidence="4">
    <location>
        <begin position="200"/>
        <end position="248"/>
    </location>
</feature>
<feature type="compositionally biased region" description="Acidic residues" evidence="4">
    <location>
        <begin position="43"/>
        <end position="52"/>
    </location>
</feature>
<dbReference type="PROSITE" id="PS01359">
    <property type="entry name" value="ZF_PHD_1"/>
    <property type="match status" value="1"/>
</dbReference>
<feature type="compositionally biased region" description="Polar residues" evidence="4">
    <location>
        <begin position="491"/>
        <end position="504"/>
    </location>
</feature>
<dbReference type="SUPFAM" id="SSF57903">
    <property type="entry name" value="FYVE/PHD zinc finger"/>
    <property type="match status" value="1"/>
</dbReference>
<name>A0A0N1HS82_9EURO</name>
<feature type="compositionally biased region" description="Basic and acidic residues" evidence="4">
    <location>
        <begin position="319"/>
        <end position="334"/>
    </location>
</feature>
<dbReference type="InterPro" id="IPR019786">
    <property type="entry name" value="Zinc_finger_PHD-type_CS"/>
</dbReference>
<evidence type="ECO:0000256" key="1">
    <source>
        <dbReference type="ARBA" id="ARBA00022723"/>
    </source>
</evidence>
<keyword evidence="7" id="KW-1185">Reference proteome</keyword>
<dbReference type="PANTHER" id="PTHR47793:SF1">
    <property type="entry name" value="HISTONE DEACETYLASE COMPLEX SUBUNIT CTI6"/>
    <property type="match status" value="1"/>
</dbReference>
<dbReference type="Proteomes" id="UP000038010">
    <property type="component" value="Unassembled WGS sequence"/>
</dbReference>
<evidence type="ECO:0000313" key="6">
    <source>
        <dbReference type="EMBL" id="KPI41400.1"/>
    </source>
</evidence>
<dbReference type="InterPro" id="IPR001965">
    <property type="entry name" value="Znf_PHD"/>
</dbReference>
<organism evidence="6 7">
    <name type="scientific">Cyphellophora attinorum</name>
    <dbReference type="NCBI Taxonomy" id="1664694"/>
    <lineage>
        <taxon>Eukaryota</taxon>
        <taxon>Fungi</taxon>
        <taxon>Dikarya</taxon>
        <taxon>Ascomycota</taxon>
        <taxon>Pezizomycotina</taxon>
        <taxon>Eurotiomycetes</taxon>
        <taxon>Chaetothyriomycetidae</taxon>
        <taxon>Chaetothyriales</taxon>
        <taxon>Cyphellophoraceae</taxon>
        <taxon>Cyphellophora</taxon>
    </lineage>
</organism>
<keyword evidence="1" id="KW-0479">Metal-binding</keyword>
<dbReference type="STRING" id="1664694.A0A0N1HS82"/>
<dbReference type="GO" id="GO:0033698">
    <property type="term" value="C:Rpd3L complex"/>
    <property type="evidence" value="ECO:0007669"/>
    <property type="project" value="TreeGrafter"/>
</dbReference>
<dbReference type="PANTHER" id="PTHR47793">
    <property type="entry name" value="HISTONE DEACETYLASE COMPLEX SUBUNIT CTI6"/>
    <property type="match status" value="1"/>
</dbReference>
<feature type="compositionally biased region" description="Low complexity" evidence="4">
    <location>
        <begin position="572"/>
        <end position="594"/>
    </location>
</feature>
<evidence type="ECO:0000313" key="7">
    <source>
        <dbReference type="Proteomes" id="UP000038010"/>
    </source>
</evidence>
<evidence type="ECO:0000256" key="4">
    <source>
        <dbReference type="SAM" id="MobiDB-lite"/>
    </source>
</evidence>
<dbReference type="InterPro" id="IPR013083">
    <property type="entry name" value="Znf_RING/FYVE/PHD"/>
</dbReference>
<proteinExistence type="predicted"/>
<feature type="region of interest" description="Disordered" evidence="4">
    <location>
        <begin position="562"/>
        <end position="600"/>
    </location>
</feature>
<gene>
    <name evidence="6" type="ORF">AB675_9009</name>
</gene>
<dbReference type="RefSeq" id="XP_018001363.1">
    <property type="nucleotide sequence ID" value="XM_018149507.1"/>
</dbReference>
<reference evidence="6 7" key="1">
    <citation type="submission" date="2015-06" db="EMBL/GenBank/DDBJ databases">
        <title>Draft genome of the ant-associated black yeast Phialophora attae CBS 131958.</title>
        <authorList>
            <person name="Moreno L.F."/>
            <person name="Stielow B.J."/>
            <person name="de Hoog S."/>
            <person name="Vicente V.A."/>
            <person name="Weiss V.A."/>
            <person name="de Vries M."/>
            <person name="Cruz L.M."/>
            <person name="Souza E.M."/>
        </authorList>
    </citation>
    <scope>NUCLEOTIDE SEQUENCE [LARGE SCALE GENOMIC DNA]</scope>
    <source>
        <strain evidence="6 7">CBS 131958</strain>
    </source>
</reference>
<feature type="region of interest" description="Disordered" evidence="4">
    <location>
        <begin position="1"/>
        <end position="90"/>
    </location>
</feature>
<dbReference type="InterPro" id="IPR053051">
    <property type="entry name" value="HDAC_complex_subunit"/>
</dbReference>
<feature type="compositionally biased region" description="Basic and acidic residues" evidence="4">
    <location>
        <begin position="81"/>
        <end position="90"/>
    </location>
</feature>
<feature type="region of interest" description="Disordered" evidence="4">
    <location>
        <begin position="491"/>
        <end position="545"/>
    </location>
</feature>
<dbReference type="InterPro" id="IPR003903">
    <property type="entry name" value="UIM_dom"/>
</dbReference>
<keyword evidence="2" id="KW-0863">Zinc-finger</keyword>
<dbReference type="AlphaFoldDB" id="A0A0N1HS82"/>
<dbReference type="GO" id="GO:0061186">
    <property type="term" value="P:negative regulation of silent mating-type cassette heterochromatin formation"/>
    <property type="evidence" value="ECO:0007669"/>
    <property type="project" value="TreeGrafter"/>
</dbReference>
<dbReference type="EMBL" id="LFJN01000009">
    <property type="protein sequence ID" value="KPI41400.1"/>
    <property type="molecule type" value="Genomic_DNA"/>
</dbReference>
<feature type="compositionally biased region" description="Low complexity" evidence="4">
    <location>
        <begin position="518"/>
        <end position="545"/>
    </location>
</feature>
<feature type="domain" description="Zinc finger PHD-type" evidence="5">
    <location>
        <begin position="98"/>
        <end position="169"/>
    </location>
</feature>
<evidence type="ECO:0000259" key="5">
    <source>
        <dbReference type="SMART" id="SM00249"/>
    </source>
</evidence>
<protein>
    <submittedName>
        <fullName evidence="6">Putative histone deacetylase complex subunit cti6</fullName>
    </submittedName>
</protein>
<keyword evidence="3" id="KW-0862">Zinc</keyword>